<dbReference type="AlphaFoldDB" id="A0A7W6EC60"/>
<evidence type="ECO:0000313" key="1">
    <source>
        <dbReference type="EMBL" id="MBB3996567.1"/>
    </source>
</evidence>
<reference evidence="1 2" key="1">
    <citation type="submission" date="2020-08" db="EMBL/GenBank/DDBJ databases">
        <title>Genomic Encyclopedia of Type Strains, Phase IV (KMG-IV): sequencing the most valuable type-strain genomes for metagenomic binning, comparative biology and taxonomic classification.</title>
        <authorList>
            <person name="Goeker M."/>
        </authorList>
    </citation>
    <scope>NUCLEOTIDE SEQUENCE [LARGE SCALE GENOMIC DNA]</scope>
    <source>
        <strain evidence="1 2">DSM 102238</strain>
    </source>
</reference>
<keyword evidence="2" id="KW-1185">Reference proteome</keyword>
<name>A0A7W6EC60_9HYPH</name>
<protein>
    <submittedName>
        <fullName evidence="1">Phage-related minor tail protein</fullName>
    </submittedName>
</protein>
<organism evidence="1 2">
    <name type="scientific">Aureimonas pseudogalii</name>
    <dbReference type="NCBI Taxonomy" id="1744844"/>
    <lineage>
        <taxon>Bacteria</taxon>
        <taxon>Pseudomonadati</taxon>
        <taxon>Pseudomonadota</taxon>
        <taxon>Alphaproteobacteria</taxon>
        <taxon>Hyphomicrobiales</taxon>
        <taxon>Aurantimonadaceae</taxon>
        <taxon>Aureimonas</taxon>
    </lineage>
</organism>
<proteinExistence type="predicted"/>
<gene>
    <name evidence="1" type="ORF">GGR04_000388</name>
</gene>
<dbReference type="EMBL" id="JACIEK010000001">
    <property type="protein sequence ID" value="MBB3996567.1"/>
    <property type="molecule type" value="Genomic_DNA"/>
</dbReference>
<sequence length="195" mass="19359">MSETVDTMRIAVEADTSGFDRALGDLTTRANGFGSALTAAFRGGVGGGKSFDGVLRQLGQRISTIALDAALKPLTNLAGGLFGQLLGGIGGGGSAASAAAPSILPFAKGGVVRTPSFFPAGGQMGLMGEAGAEAILPLQRGADGSLGVSLQGGGGRSGPSIVFNVSTPDAPSFRRAEVQIQAMLARAAQRGQRGL</sequence>
<dbReference type="Proteomes" id="UP000542776">
    <property type="component" value="Unassembled WGS sequence"/>
</dbReference>
<evidence type="ECO:0000313" key="2">
    <source>
        <dbReference type="Proteomes" id="UP000542776"/>
    </source>
</evidence>
<comment type="caution">
    <text evidence="1">The sequence shown here is derived from an EMBL/GenBank/DDBJ whole genome shotgun (WGS) entry which is preliminary data.</text>
</comment>
<accession>A0A7W6EC60</accession>